<reference evidence="1" key="1">
    <citation type="submission" date="2021-02" db="EMBL/GenBank/DDBJ databases">
        <authorList>
            <person name="Dougan E. K."/>
            <person name="Rhodes N."/>
            <person name="Thang M."/>
            <person name="Chan C."/>
        </authorList>
    </citation>
    <scope>NUCLEOTIDE SEQUENCE</scope>
</reference>
<dbReference type="SUPFAM" id="SSF56784">
    <property type="entry name" value="HAD-like"/>
    <property type="match status" value="1"/>
</dbReference>
<name>A0A813DR73_POLGL</name>
<dbReference type="Pfam" id="PF00702">
    <property type="entry name" value="Hydrolase"/>
    <property type="match status" value="1"/>
</dbReference>
<dbReference type="EMBL" id="CAJNNV010002825">
    <property type="protein sequence ID" value="CAE8587920.1"/>
    <property type="molecule type" value="Genomic_DNA"/>
</dbReference>
<dbReference type="InterPro" id="IPR023198">
    <property type="entry name" value="PGP-like_dom2"/>
</dbReference>
<dbReference type="InterPro" id="IPR051806">
    <property type="entry name" value="HAD-like_SPP"/>
</dbReference>
<comment type="caution">
    <text evidence="1">The sequence shown here is derived from an EMBL/GenBank/DDBJ whole genome shotgun (WGS) entry which is preliminary data.</text>
</comment>
<dbReference type="InterPro" id="IPR036412">
    <property type="entry name" value="HAD-like_sf"/>
</dbReference>
<organism evidence="1 2">
    <name type="scientific">Polarella glacialis</name>
    <name type="common">Dinoflagellate</name>
    <dbReference type="NCBI Taxonomy" id="89957"/>
    <lineage>
        <taxon>Eukaryota</taxon>
        <taxon>Sar</taxon>
        <taxon>Alveolata</taxon>
        <taxon>Dinophyceae</taxon>
        <taxon>Suessiales</taxon>
        <taxon>Suessiaceae</taxon>
        <taxon>Polarella</taxon>
    </lineage>
</organism>
<dbReference type="SFLD" id="SFLDS00003">
    <property type="entry name" value="Haloacid_Dehalogenase"/>
    <property type="match status" value="1"/>
</dbReference>
<dbReference type="InterPro" id="IPR006439">
    <property type="entry name" value="HAD-SF_hydro_IA"/>
</dbReference>
<evidence type="ECO:0000313" key="1">
    <source>
        <dbReference type="EMBL" id="CAE8587920.1"/>
    </source>
</evidence>
<dbReference type="InterPro" id="IPR023214">
    <property type="entry name" value="HAD_sf"/>
</dbReference>
<dbReference type="PANTHER" id="PTHR43481">
    <property type="entry name" value="FRUCTOSE-1-PHOSPHATE PHOSPHATASE"/>
    <property type="match status" value="1"/>
</dbReference>
<dbReference type="GO" id="GO:0050308">
    <property type="term" value="F:sugar-phosphatase activity"/>
    <property type="evidence" value="ECO:0007669"/>
    <property type="project" value="TreeGrafter"/>
</dbReference>
<dbReference type="PANTHER" id="PTHR43481:SF4">
    <property type="entry name" value="GLYCEROL-1-PHOSPHATE PHOSPHOHYDROLASE 1-RELATED"/>
    <property type="match status" value="1"/>
</dbReference>
<dbReference type="Proteomes" id="UP000654075">
    <property type="component" value="Unassembled WGS sequence"/>
</dbReference>
<keyword evidence="2" id="KW-1185">Reference proteome</keyword>
<accession>A0A813DR73</accession>
<dbReference type="Gene3D" id="2.60.120.620">
    <property type="entry name" value="q2cbj1_9rhob like domain"/>
    <property type="match status" value="1"/>
</dbReference>
<sequence length="1376" mass="149573">MRQLRGWMMLSTPNLANRYQRRSASGLFCRSTLKRVTRLQIRSHEPVGCPQGVQPRGEAFYARRQLLWEQAPALFEDVRQSYPEESPVSEMLIHEALAIARLCPKAVAMELLLDLERRLSLLGQASMSSELTDNASLACQRWSLVKRLLGHPEDFGEAALGGEAWQGLESLDWPLKHADASWRRLGLEADSFCGSDWLQAPVEVLAGPSLAGQPLCLSLPRLPLPMRDIGIHGSCKLLIGGTGGGRSGGSRQRFWPPGLAERLPPAARLSLALAASSANGAVGAQTELNNSEECRPTSSSWLQKPVARCKYATVAAFLRFGPHDAVLDLHVGPEPDLHEKGCTPAELWLPHEGEPSMSVTGLSVSSQDFFERLENLPPDSFGAILANQNLGPDLDVGMKCLLVSEHLVRLLRPGGGVLWWGGLDGKDAGEWHRCLAPLASLHTLQLSYVLVPELEMFGTTETWSAASLSLIAVRLPREGLQESDLSVAAVSLQEPVLAVAANSVSETRRLRNIYGCQAARAVGFKAPPKAANTLTLVSAAARMAGWKADSFLQAEHGLYEDSGGDDDAEFVGAFEPGPSFWSCAQARLRRGAPSSSEAKNLAPGLWAAERFASLAEAEYLWTKAEAWLVQALQDAPDEVAQASLQHPDAWVDDVIVPSGSDGVLDALELRLEEELGLPRWHADPWHILRYEPGYRAHWPHTDCNHPGHDPNNDRLVTVLLWLSPCPDGTDSTSGLCELTEDDEGATSFPRYGVRVRLGSGGLAIYGSYSPGPEGSCMPEAMHFAEALPAVSSRSPKVVLQKWYYARPVEPSSPGTPSAICDPGDQSQCKRFLQARPGVSSSQIQASLSAMEAALASFAPASPDEVAEFLRSQEFVDLESSVQAEADGKSSWTSAVPGHLSTTGHWRAQLVLANMNFLGWQIQPAESWMRHMALSRLRAALRRCPACDDVLSLTIQILLSGGDAASLVSEAAAEDAESLAAEALASDSDRPGVGQAVLAAEAARLLAWRPELAVISELYEVLAYGQRLAAMGVAGGGAAARQAAEKLLSTDRKAPLFPERGATIVCLRRPPGVTFWAPTLLSNKVGPRILKDDEACPPLFFRWSDNATCMCRWMLGCLVRPSWFRSLVTFLTRWYRVELSLGQFADALAFCRSGVQVKGAIFDVDGTLLDTMPLFFPSWPRTGAMPEFDLDITEEDFYCLAGRPLPDMVQHLHRTKKGCEASSEFVSSFLENKLRHEKEDEAALGHPSAIAGVVALLREYKERGVPVAIATSGLKEIVLDHLRCAGLLDLVAPEQMVFATDVPGRGKPDPAIYLEAARRIGVEPSFCRAYEDGESGLRAAYSAGMEVVDVTFMESYPLPQALSKAKEMQIKERTWLP</sequence>
<dbReference type="Gene3D" id="3.40.50.1000">
    <property type="entry name" value="HAD superfamily/HAD-like"/>
    <property type="match status" value="1"/>
</dbReference>
<evidence type="ECO:0000313" key="2">
    <source>
        <dbReference type="Proteomes" id="UP000654075"/>
    </source>
</evidence>
<dbReference type="SFLD" id="SFLDG01129">
    <property type="entry name" value="C1.5:_HAD__Beta-PGM__Phosphata"/>
    <property type="match status" value="1"/>
</dbReference>
<gene>
    <name evidence="1" type="ORF">PGLA1383_LOCUS6742</name>
</gene>
<protein>
    <submittedName>
        <fullName evidence="1">Uncharacterized protein</fullName>
    </submittedName>
</protein>
<dbReference type="Gene3D" id="1.10.150.240">
    <property type="entry name" value="Putative phosphatase, domain 2"/>
    <property type="match status" value="1"/>
</dbReference>
<proteinExistence type="predicted"/>
<dbReference type="NCBIfam" id="TIGR01509">
    <property type="entry name" value="HAD-SF-IA-v3"/>
    <property type="match status" value="1"/>
</dbReference>
<dbReference type="CDD" id="cd07505">
    <property type="entry name" value="HAD_BPGM-like"/>
    <property type="match status" value="1"/>
</dbReference>
<dbReference type="OrthoDB" id="40579at2759"/>